<protein>
    <submittedName>
        <fullName evidence="2">Uncharacterized protein</fullName>
    </submittedName>
</protein>
<dbReference type="GeneID" id="108052708"/>
<feature type="region of interest" description="Disordered" evidence="1">
    <location>
        <begin position="218"/>
        <end position="267"/>
    </location>
</feature>
<accession>A0ABM5I5Z6</accession>
<feature type="compositionally biased region" description="Polar residues" evidence="1">
    <location>
        <begin position="245"/>
        <end position="267"/>
    </location>
</feature>
<evidence type="ECO:0000313" key="3">
    <source>
        <dbReference type="Proteomes" id="UP001652680"/>
    </source>
</evidence>
<dbReference type="EnsemblMetazoa" id="XM_017135175.2">
    <property type="protein sequence ID" value="XP_016990664.2"/>
    <property type="gene ID" value="LOC108052708"/>
</dbReference>
<name>A0ABM5I5Z6_DRORH</name>
<reference evidence="3" key="1">
    <citation type="journal article" date="2021" name="Elife">
        <title>Highly contiguous assemblies of 101 drosophilid genomes.</title>
        <authorList>
            <person name="Kim B.Y."/>
            <person name="Wang J.R."/>
            <person name="Miller D.E."/>
            <person name="Barmina O."/>
            <person name="Delaney E."/>
            <person name="Thompson A."/>
            <person name="Comeault A.A."/>
            <person name="Peede D."/>
            <person name="D'Agostino E.R."/>
            <person name="Pelaez J."/>
            <person name="Aguilar J.M."/>
            <person name="Haji D."/>
            <person name="Matsunaga T."/>
            <person name="Armstrong E.E."/>
            <person name="Zych M."/>
            <person name="Ogawa Y."/>
            <person name="Stamenkovic-Radak M."/>
            <person name="Jelic M."/>
            <person name="Veselinovic M.S."/>
            <person name="Tanaskovic M."/>
            <person name="Eric P."/>
            <person name="Gao J.J."/>
            <person name="Katoh T.K."/>
            <person name="Toda M.J."/>
            <person name="Watabe H."/>
            <person name="Watada M."/>
            <person name="Davis J.S."/>
            <person name="Moyle L.C."/>
            <person name="Manoli G."/>
            <person name="Bertolini E."/>
            <person name="Kostal V."/>
            <person name="Hawley R.S."/>
            <person name="Takahashi A."/>
            <person name="Jones C.D."/>
            <person name="Price D.K."/>
            <person name="Whiteman N."/>
            <person name="Kopp A."/>
            <person name="Matute D.R."/>
            <person name="Petrov D.A."/>
        </authorList>
    </citation>
    <scope>NUCLEOTIDE SEQUENCE [LARGE SCALE GENOMIC DNA]</scope>
</reference>
<sequence>MTNTFLLCLVTKFNKKLPVSSSAGCDKMRYSAEILNLMVFNVATLGNTSQSSVCTAGLKFFIEDKMRFNLIFLCGLALYGTTVASLTDEPISECTVPLDQINKILENRLSSFGETLHERLMSLENRLTQSECSKKCSVRNGGSPSFDYGSRVRNIVDNFLEIFDARIEERESITTCETGSRFEKSKEIEKNTDKSNTIVNRLEDIKKDLAKIKEIREKAKRTGSYDETESTTTESSIKDPLKAKLSTTETSTDAPSTESSTDYFTEI</sequence>
<evidence type="ECO:0000313" key="2">
    <source>
        <dbReference type="EnsemblMetazoa" id="XP_016990664.2"/>
    </source>
</evidence>
<dbReference type="Proteomes" id="UP001652680">
    <property type="component" value="Unassembled WGS sequence"/>
</dbReference>
<dbReference type="RefSeq" id="XP_016990664.2">
    <property type="nucleotide sequence ID" value="XM_017135175.2"/>
</dbReference>
<proteinExistence type="predicted"/>
<reference evidence="2" key="2">
    <citation type="submission" date="2025-05" db="UniProtKB">
        <authorList>
            <consortium name="EnsemblMetazoa"/>
        </authorList>
    </citation>
    <scope>IDENTIFICATION</scope>
</reference>
<keyword evidence="3" id="KW-1185">Reference proteome</keyword>
<evidence type="ECO:0000256" key="1">
    <source>
        <dbReference type="SAM" id="MobiDB-lite"/>
    </source>
</evidence>
<organism evidence="2 3">
    <name type="scientific">Drosophila rhopaloa</name>
    <name type="common">Fruit fly</name>
    <dbReference type="NCBI Taxonomy" id="1041015"/>
    <lineage>
        <taxon>Eukaryota</taxon>
        <taxon>Metazoa</taxon>
        <taxon>Ecdysozoa</taxon>
        <taxon>Arthropoda</taxon>
        <taxon>Hexapoda</taxon>
        <taxon>Insecta</taxon>
        <taxon>Pterygota</taxon>
        <taxon>Neoptera</taxon>
        <taxon>Endopterygota</taxon>
        <taxon>Diptera</taxon>
        <taxon>Brachycera</taxon>
        <taxon>Muscomorpha</taxon>
        <taxon>Ephydroidea</taxon>
        <taxon>Drosophilidae</taxon>
        <taxon>Drosophila</taxon>
        <taxon>Sophophora</taxon>
    </lineage>
</organism>